<name>A0A964T990_9HYPH</name>
<protein>
    <submittedName>
        <fullName evidence="2">DUF1236 domain-containing protein</fullName>
    </submittedName>
</protein>
<feature type="region of interest" description="Disordered" evidence="1">
    <location>
        <begin position="1"/>
        <end position="70"/>
    </location>
</feature>
<sequence length="146" mass="14447">QAGEQRPDAAGKAAPGQAAGAGPAEGAKPGAGPAEAGKPAQAEGAKPGAGPAKSAGAKGGPAPQISAEKKTKIRESVVNVGVKPVDVDVNVSVGVAVPRTVTLHPLPPTIISLVPEYEGYQFFLLPDGTIVIVDPTDYLIVTVISA</sequence>
<dbReference type="Proteomes" id="UP000773614">
    <property type="component" value="Unassembled WGS sequence"/>
</dbReference>
<comment type="caution">
    <text evidence="2">The sequence shown here is derived from an EMBL/GenBank/DDBJ whole genome shotgun (WGS) entry which is preliminary data.</text>
</comment>
<organism evidence="2 3">
    <name type="scientific">Propylenella binzhouense</name>
    <dbReference type="NCBI Taxonomy" id="2555902"/>
    <lineage>
        <taxon>Bacteria</taxon>
        <taxon>Pseudomonadati</taxon>
        <taxon>Pseudomonadota</taxon>
        <taxon>Alphaproteobacteria</taxon>
        <taxon>Hyphomicrobiales</taxon>
        <taxon>Propylenellaceae</taxon>
        <taxon>Propylenella</taxon>
    </lineage>
</organism>
<dbReference type="InterPro" id="IPR009642">
    <property type="entry name" value="DUF1236"/>
</dbReference>
<evidence type="ECO:0000256" key="1">
    <source>
        <dbReference type="SAM" id="MobiDB-lite"/>
    </source>
</evidence>
<keyword evidence="3" id="KW-1185">Reference proteome</keyword>
<feature type="non-terminal residue" evidence="2">
    <location>
        <position position="1"/>
    </location>
</feature>
<dbReference type="EMBL" id="SPKJ01000166">
    <property type="protein sequence ID" value="MYZ50410.1"/>
    <property type="molecule type" value="Genomic_DNA"/>
</dbReference>
<gene>
    <name evidence="2" type="ORF">E4O86_22165</name>
</gene>
<reference evidence="2" key="1">
    <citation type="submission" date="2019-03" db="EMBL/GenBank/DDBJ databases">
        <title>Afifella sp. nov., isolated from activated sludge.</title>
        <authorList>
            <person name="Li Q."/>
            <person name="Liu Y."/>
        </authorList>
    </citation>
    <scope>NUCLEOTIDE SEQUENCE</scope>
    <source>
        <strain evidence="2">L72</strain>
    </source>
</reference>
<dbReference type="RefSeq" id="WP_161142730.1">
    <property type="nucleotide sequence ID" value="NZ_SPKJ01000166.1"/>
</dbReference>
<dbReference type="Pfam" id="PF06823">
    <property type="entry name" value="DUF1236"/>
    <property type="match status" value="1"/>
</dbReference>
<proteinExistence type="predicted"/>
<evidence type="ECO:0000313" key="2">
    <source>
        <dbReference type="EMBL" id="MYZ50410.1"/>
    </source>
</evidence>
<feature type="compositionally biased region" description="Low complexity" evidence="1">
    <location>
        <begin position="10"/>
        <end position="64"/>
    </location>
</feature>
<dbReference type="OrthoDB" id="102964at2"/>
<evidence type="ECO:0000313" key="3">
    <source>
        <dbReference type="Proteomes" id="UP000773614"/>
    </source>
</evidence>
<accession>A0A964T990</accession>
<dbReference type="AlphaFoldDB" id="A0A964T990"/>